<keyword evidence="1" id="KW-1133">Transmembrane helix</keyword>
<evidence type="ECO:0000256" key="1">
    <source>
        <dbReference type="SAM" id="Phobius"/>
    </source>
</evidence>
<organism evidence="2 3">
    <name type="scientific">Streptomyces levis</name>
    <dbReference type="NCBI Taxonomy" id="285566"/>
    <lineage>
        <taxon>Bacteria</taxon>
        <taxon>Bacillati</taxon>
        <taxon>Actinomycetota</taxon>
        <taxon>Actinomycetes</taxon>
        <taxon>Kitasatosporales</taxon>
        <taxon>Streptomycetaceae</taxon>
        <taxon>Streptomyces</taxon>
    </lineage>
</organism>
<keyword evidence="1" id="KW-0812">Transmembrane</keyword>
<accession>A0ABN3NXA3</accession>
<name>A0ABN3NXA3_9ACTN</name>
<evidence type="ECO:0000313" key="2">
    <source>
        <dbReference type="EMBL" id="GAA2543994.1"/>
    </source>
</evidence>
<comment type="caution">
    <text evidence="2">The sequence shown here is derived from an EMBL/GenBank/DDBJ whole genome shotgun (WGS) entry which is preliminary data.</text>
</comment>
<sequence length="64" mass="7216">MIGMRVGGVVVQFAISQAVEVFYGPVGVALLVTGSTLILLRLYVRRVHLYWWVLLFFTVLMMQG</sequence>
<dbReference type="EMBL" id="BAAATM010000015">
    <property type="protein sequence ID" value="GAA2543994.1"/>
    <property type="molecule type" value="Genomic_DNA"/>
</dbReference>
<gene>
    <name evidence="2" type="ORF">GCM10010423_48850</name>
</gene>
<proteinExistence type="predicted"/>
<protein>
    <submittedName>
        <fullName evidence="2">Uncharacterized protein</fullName>
    </submittedName>
</protein>
<dbReference type="RefSeq" id="WP_344539895.1">
    <property type="nucleotide sequence ID" value="NZ_BAAATM010000015.1"/>
</dbReference>
<reference evidence="2 3" key="1">
    <citation type="journal article" date="2019" name="Int. J. Syst. Evol. Microbiol.">
        <title>The Global Catalogue of Microorganisms (GCM) 10K type strain sequencing project: providing services to taxonomists for standard genome sequencing and annotation.</title>
        <authorList>
            <consortium name="The Broad Institute Genomics Platform"/>
            <consortium name="The Broad Institute Genome Sequencing Center for Infectious Disease"/>
            <person name="Wu L."/>
            <person name="Ma J."/>
        </authorList>
    </citation>
    <scope>NUCLEOTIDE SEQUENCE [LARGE SCALE GENOMIC DNA]</scope>
    <source>
        <strain evidence="2 3">JCM 6924</strain>
    </source>
</reference>
<dbReference type="Proteomes" id="UP001501095">
    <property type="component" value="Unassembled WGS sequence"/>
</dbReference>
<keyword evidence="1" id="KW-0472">Membrane</keyword>
<feature type="transmembrane region" description="Helical" evidence="1">
    <location>
        <begin position="22"/>
        <end position="40"/>
    </location>
</feature>
<evidence type="ECO:0000313" key="3">
    <source>
        <dbReference type="Proteomes" id="UP001501095"/>
    </source>
</evidence>
<keyword evidence="3" id="KW-1185">Reference proteome</keyword>